<dbReference type="AlphaFoldDB" id="A0A918Y6N4"/>
<name>A0A918Y6N4_9ACTN</name>
<dbReference type="Proteomes" id="UP000608955">
    <property type="component" value="Unassembled WGS sequence"/>
</dbReference>
<sequence length="64" mass="6595">MDLSIRHRITILWVIFVVLVVLVISGRSVSDALGLITAAGVAAAQIGLWLSGRCPAVDAPGGVV</sequence>
<feature type="transmembrane region" description="Helical" evidence="1">
    <location>
        <begin position="9"/>
        <end position="26"/>
    </location>
</feature>
<reference evidence="2" key="1">
    <citation type="journal article" date="2014" name="Int. J. Syst. Evol. Microbiol.">
        <title>Complete genome sequence of Corynebacterium casei LMG S-19264T (=DSM 44701T), isolated from a smear-ripened cheese.</title>
        <authorList>
            <consortium name="US DOE Joint Genome Institute (JGI-PGF)"/>
            <person name="Walter F."/>
            <person name="Albersmeier A."/>
            <person name="Kalinowski J."/>
            <person name="Ruckert C."/>
        </authorList>
    </citation>
    <scope>NUCLEOTIDE SEQUENCE</scope>
    <source>
        <strain evidence="2">JCM 4654</strain>
    </source>
</reference>
<evidence type="ECO:0000313" key="2">
    <source>
        <dbReference type="EMBL" id="GHD92705.1"/>
    </source>
</evidence>
<evidence type="ECO:0000313" key="3">
    <source>
        <dbReference type="Proteomes" id="UP000608955"/>
    </source>
</evidence>
<reference evidence="2" key="2">
    <citation type="submission" date="2020-09" db="EMBL/GenBank/DDBJ databases">
        <authorList>
            <person name="Sun Q."/>
            <person name="Ohkuma M."/>
        </authorList>
    </citation>
    <scope>NUCLEOTIDE SEQUENCE</scope>
    <source>
        <strain evidence="2">JCM 4654</strain>
    </source>
</reference>
<evidence type="ECO:0000256" key="1">
    <source>
        <dbReference type="SAM" id="Phobius"/>
    </source>
</evidence>
<dbReference type="RefSeq" id="WP_190179788.1">
    <property type="nucleotide sequence ID" value="NZ_BMVF01000013.1"/>
</dbReference>
<keyword evidence="1" id="KW-1133">Transmembrane helix</keyword>
<protein>
    <submittedName>
        <fullName evidence="2">Uncharacterized protein</fullName>
    </submittedName>
</protein>
<comment type="caution">
    <text evidence="2">The sequence shown here is derived from an EMBL/GenBank/DDBJ whole genome shotgun (WGS) entry which is preliminary data.</text>
</comment>
<gene>
    <name evidence="2" type="ORF">GCM10010508_46590</name>
</gene>
<feature type="transmembrane region" description="Helical" evidence="1">
    <location>
        <begin position="32"/>
        <end position="50"/>
    </location>
</feature>
<accession>A0A918Y6N4</accession>
<keyword evidence="1" id="KW-0472">Membrane</keyword>
<organism evidence="2 3">
    <name type="scientific">Streptomyces naganishii JCM 4654</name>
    <dbReference type="NCBI Taxonomy" id="1306179"/>
    <lineage>
        <taxon>Bacteria</taxon>
        <taxon>Bacillati</taxon>
        <taxon>Actinomycetota</taxon>
        <taxon>Actinomycetes</taxon>
        <taxon>Kitasatosporales</taxon>
        <taxon>Streptomycetaceae</taxon>
        <taxon>Streptomyces</taxon>
    </lineage>
</organism>
<dbReference type="EMBL" id="BMVF01000013">
    <property type="protein sequence ID" value="GHD92705.1"/>
    <property type="molecule type" value="Genomic_DNA"/>
</dbReference>
<keyword evidence="1" id="KW-0812">Transmembrane</keyword>
<proteinExistence type="predicted"/>
<keyword evidence="3" id="KW-1185">Reference proteome</keyword>